<dbReference type="PANTHER" id="PTHR39428">
    <property type="entry name" value="F420H(2)-DEPENDENT QUINONE REDUCTASE RV1261C"/>
    <property type="match status" value="1"/>
</dbReference>
<evidence type="ECO:0000313" key="4">
    <source>
        <dbReference type="EMBL" id="QDC25169.1"/>
    </source>
</evidence>
<comment type="catalytic activity">
    <reaction evidence="2">
        <text>oxidized coenzyme F420-(gamma-L-Glu)(n) + a quinol + H(+) = reduced coenzyme F420-(gamma-L-Glu)(n) + a quinone</text>
        <dbReference type="Rhea" id="RHEA:39663"/>
        <dbReference type="Rhea" id="RHEA-COMP:12939"/>
        <dbReference type="Rhea" id="RHEA-COMP:14378"/>
        <dbReference type="ChEBI" id="CHEBI:15378"/>
        <dbReference type="ChEBI" id="CHEBI:24646"/>
        <dbReference type="ChEBI" id="CHEBI:132124"/>
        <dbReference type="ChEBI" id="CHEBI:133980"/>
        <dbReference type="ChEBI" id="CHEBI:139511"/>
    </reaction>
</comment>
<dbReference type="KEGG" id="gyu:FE374_11645"/>
<protein>
    <submittedName>
        <fullName evidence="4">Nitroreductase family deazaflavin-dependent oxidoreductase</fullName>
    </submittedName>
</protein>
<evidence type="ECO:0000313" key="5">
    <source>
        <dbReference type="Proteomes" id="UP000314616"/>
    </source>
</evidence>
<dbReference type="OrthoDB" id="8225825at2"/>
<comment type="similarity">
    <text evidence="1">Belongs to the F420H(2)-dependent quinone reductase family.</text>
</comment>
<evidence type="ECO:0000256" key="1">
    <source>
        <dbReference type="ARBA" id="ARBA00008710"/>
    </source>
</evidence>
<gene>
    <name evidence="4" type="ORF">FE374_11645</name>
</gene>
<dbReference type="Pfam" id="PF04075">
    <property type="entry name" value="F420H2_quin_red"/>
    <property type="match status" value="1"/>
</dbReference>
<dbReference type="NCBIfam" id="TIGR00026">
    <property type="entry name" value="hi_GC_TIGR00026"/>
    <property type="match status" value="1"/>
</dbReference>
<proteinExistence type="inferred from homology"/>
<name>A0A5B8C369_9MICO</name>
<organism evidence="4 5">
    <name type="scientific">Georgenia yuyongxinii</name>
    <dbReference type="NCBI Taxonomy" id="2589797"/>
    <lineage>
        <taxon>Bacteria</taxon>
        <taxon>Bacillati</taxon>
        <taxon>Actinomycetota</taxon>
        <taxon>Actinomycetes</taxon>
        <taxon>Micrococcales</taxon>
        <taxon>Bogoriellaceae</taxon>
        <taxon>Georgenia</taxon>
    </lineage>
</organism>
<dbReference type="RefSeq" id="WP_139929247.1">
    <property type="nucleotide sequence ID" value="NZ_CP040915.1"/>
</dbReference>
<feature type="region of interest" description="Disordered" evidence="3">
    <location>
        <begin position="1"/>
        <end position="24"/>
    </location>
</feature>
<evidence type="ECO:0000256" key="3">
    <source>
        <dbReference type="SAM" id="MobiDB-lite"/>
    </source>
</evidence>
<dbReference type="AlphaFoldDB" id="A0A5B8C369"/>
<dbReference type="GO" id="GO:0016491">
    <property type="term" value="F:oxidoreductase activity"/>
    <property type="evidence" value="ECO:0007669"/>
    <property type="project" value="InterPro"/>
</dbReference>
<dbReference type="Proteomes" id="UP000314616">
    <property type="component" value="Chromosome"/>
</dbReference>
<evidence type="ECO:0000256" key="2">
    <source>
        <dbReference type="ARBA" id="ARBA00049106"/>
    </source>
</evidence>
<dbReference type="EMBL" id="CP040915">
    <property type="protein sequence ID" value="QDC25169.1"/>
    <property type="molecule type" value="Genomic_DNA"/>
</dbReference>
<dbReference type="GO" id="GO:0070967">
    <property type="term" value="F:coenzyme F420 binding"/>
    <property type="evidence" value="ECO:0007669"/>
    <property type="project" value="TreeGrafter"/>
</dbReference>
<dbReference type="Gene3D" id="2.30.110.10">
    <property type="entry name" value="Electron Transport, Fmn-binding Protein, Chain A"/>
    <property type="match status" value="1"/>
</dbReference>
<dbReference type="InterPro" id="IPR012349">
    <property type="entry name" value="Split_barrel_FMN-bd"/>
</dbReference>
<reference evidence="4 5" key="1">
    <citation type="submission" date="2019-05" db="EMBL/GenBank/DDBJ databases">
        <title>Georgenia *** sp. nov., and Georgenia *** sp. nov., isolated from the intestinal contents of plateau pika (Ochotona curzoniae) in the Qinghai-Tibet plateau of China.</title>
        <authorList>
            <person name="Tian Z."/>
        </authorList>
    </citation>
    <scope>NUCLEOTIDE SEQUENCE [LARGE SCALE GENOMIC DNA]</scope>
    <source>
        <strain evidence="4 5">Z443</strain>
    </source>
</reference>
<sequence>MDGEYAPSTSARSRKQVAEFEASGGTRANTMRGYPIVVVTMLGARSGKVRKVPLMRVEHDGRFLAVASLGGAPRHPEWYHNLRAHPHARVQDGADVVATTARELDGEERALWWERAVAAFPDYAAYQRRTARQIPVILLEPDGG</sequence>
<dbReference type="GO" id="GO:0005886">
    <property type="term" value="C:plasma membrane"/>
    <property type="evidence" value="ECO:0007669"/>
    <property type="project" value="TreeGrafter"/>
</dbReference>
<accession>A0A5B8C369</accession>
<dbReference type="PANTHER" id="PTHR39428:SF3">
    <property type="entry name" value="DEAZAFLAVIN-DEPENDENT NITROREDUCTASE"/>
    <property type="match status" value="1"/>
</dbReference>
<dbReference type="InterPro" id="IPR004378">
    <property type="entry name" value="F420H2_quin_Rdtase"/>
</dbReference>